<dbReference type="NCBIfam" id="NF001908">
    <property type="entry name" value="PRK00668.1"/>
    <property type="match status" value="1"/>
</dbReference>
<evidence type="ECO:0000256" key="1">
    <source>
        <dbReference type="ARBA" id="ARBA00001946"/>
    </source>
</evidence>
<dbReference type="InterPro" id="IPR036850">
    <property type="entry name" value="NDK-like_dom_sf"/>
</dbReference>
<comment type="subcellular location">
    <subcellularLocation>
        <location evidence="10">Cytoplasm</location>
    </subcellularLocation>
</comment>
<comment type="function">
    <text evidence="8">(Microbial infection) Catalyzes the phosphorylation of dZDP to dZTP, when the bacterium is infected by a phage that produces the substrate for the synthesis of dZTP (2- amino-2'-deoxyadenosine 5'-triphosphate), which is then used by the phage as a DNA polymerase substrate.</text>
</comment>
<evidence type="ECO:0000256" key="2">
    <source>
        <dbReference type="ARBA" id="ARBA00008142"/>
    </source>
</evidence>
<dbReference type="EMBL" id="JAMPKM010000004">
    <property type="protein sequence ID" value="MEP0817288.1"/>
    <property type="molecule type" value="Genomic_DNA"/>
</dbReference>
<evidence type="ECO:0000313" key="16">
    <source>
        <dbReference type="Proteomes" id="UP001464891"/>
    </source>
</evidence>
<keyword evidence="7 10" id="KW-0546">Nucleotide metabolism</keyword>
<keyword evidence="6 10" id="KW-0067">ATP-binding</keyword>
<feature type="binding site" evidence="10 11">
    <location>
        <position position="98"/>
    </location>
    <ligand>
        <name>ATP</name>
        <dbReference type="ChEBI" id="CHEBI:30616"/>
    </ligand>
</feature>
<proteinExistence type="inferred from homology"/>
<feature type="binding site" evidence="10 11">
    <location>
        <position position="119"/>
    </location>
    <ligand>
        <name>ATP</name>
        <dbReference type="ChEBI" id="CHEBI:30616"/>
    </ligand>
</feature>
<dbReference type="Gene3D" id="3.30.70.141">
    <property type="entry name" value="Nucleoside diphosphate kinase-like domain"/>
    <property type="match status" value="1"/>
</dbReference>
<feature type="domain" description="Nucleoside diphosphate kinase-like" evidence="14">
    <location>
        <begin position="8"/>
        <end position="145"/>
    </location>
</feature>
<comment type="catalytic activity">
    <reaction evidence="9">
        <text>dZDP + ATP = dZTP + ADP</text>
        <dbReference type="Rhea" id="RHEA:67644"/>
        <dbReference type="ChEBI" id="CHEBI:30616"/>
        <dbReference type="ChEBI" id="CHEBI:172929"/>
        <dbReference type="ChEBI" id="CHEBI:172931"/>
        <dbReference type="ChEBI" id="CHEBI:456216"/>
    </reaction>
</comment>
<evidence type="ECO:0000256" key="3">
    <source>
        <dbReference type="ARBA" id="ARBA00022679"/>
    </source>
</evidence>
<comment type="cofactor">
    <cofactor evidence="1 10">
        <name>Mg(2+)</name>
        <dbReference type="ChEBI" id="CHEBI:18420"/>
    </cofactor>
</comment>
<evidence type="ECO:0000256" key="13">
    <source>
        <dbReference type="RuleBase" id="RU004013"/>
    </source>
</evidence>
<keyword evidence="10" id="KW-0460">Magnesium</keyword>
<dbReference type="HAMAP" id="MF_00451">
    <property type="entry name" value="NDP_kinase"/>
    <property type="match status" value="1"/>
</dbReference>
<feature type="active site" description="Pros-phosphohistidine intermediate" evidence="10 11">
    <location>
        <position position="122"/>
    </location>
</feature>
<evidence type="ECO:0000256" key="12">
    <source>
        <dbReference type="RuleBase" id="RU004011"/>
    </source>
</evidence>
<keyword evidence="10" id="KW-0963">Cytoplasm</keyword>
<keyword evidence="3 10" id="KW-0808">Transferase</keyword>
<evidence type="ECO:0000256" key="6">
    <source>
        <dbReference type="ARBA" id="ARBA00022840"/>
    </source>
</evidence>
<keyword evidence="10" id="KW-0597">Phosphoprotein</keyword>
<keyword evidence="10" id="KW-0479">Metal-binding</keyword>
<sequence>MKYQEYPLERTFLAIKPDGVQRKLVGEIIRRFETKGFTLVGLKILNVSRELAEQHYDVHKERPFFAGLVEFITSGPVVAMVWEGEGVVSSARKIIGATNPLAAEPGTIRGDFGINIGRNLIHGSDAIETAQREIALWFKEEEIANWEPTLMAWTRE</sequence>
<feature type="binding site" evidence="10 11">
    <location>
        <position position="16"/>
    </location>
    <ligand>
        <name>ATP</name>
        <dbReference type="ChEBI" id="CHEBI:30616"/>
    </ligand>
</feature>
<feature type="binding site" evidence="10 11">
    <location>
        <position position="109"/>
    </location>
    <ligand>
        <name>ATP</name>
        <dbReference type="ChEBI" id="CHEBI:30616"/>
    </ligand>
</feature>
<dbReference type="PANTHER" id="PTHR11349">
    <property type="entry name" value="NUCLEOSIDE DIPHOSPHATE KINASE"/>
    <property type="match status" value="1"/>
</dbReference>
<protein>
    <recommendedName>
        <fullName evidence="10 13">Nucleoside diphosphate kinase</fullName>
        <shortName evidence="10">NDK</shortName>
        <shortName evidence="10">NDP kinase</shortName>
        <ecNumber evidence="10 13">2.7.4.6</ecNumber>
    </recommendedName>
    <alternativeName>
        <fullName evidence="10">Nucleoside-2-P kinase</fullName>
    </alternativeName>
</protein>
<comment type="function">
    <text evidence="10">Major role in the synthesis of nucleoside triphosphates other than ATP. The ATP gamma phosphate is transferred to the NDP beta phosphate via a ping-pong mechanism, using a phosphorylated active-site intermediate.</text>
</comment>
<evidence type="ECO:0000256" key="7">
    <source>
        <dbReference type="ARBA" id="ARBA00023080"/>
    </source>
</evidence>
<dbReference type="InterPro" id="IPR034907">
    <property type="entry name" value="NDK-like_dom"/>
</dbReference>
<dbReference type="GO" id="GO:0004550">
    <property type="term" value="F:nucleoside diphosphate kinase activity"/>
    <property type="evidence" value="ECO:0007669"/>
    <property type="project" value="UniProtKB-EC"/>
</dbReference>
<keyword evidence="16" id="KW-1185">Reference proteome</keyword>
<accession>A0ABV0J693</accession>
<evidence type="ECO:0000256" key="11">
    <source>
        <dbReference type="PROSITE-ProRule" id="PRU00706"/>
    </source>
</evidence>
<dbReference type="SUPFAM" id="SSF54919">
    <property type="entry name" value="Nucleoside diphosphate kinase, NDK"/>
    <property type="match status" value="1"/>
</dbReference>
<dbReference type="InterPro" id="IPR023005">
    <property type="entry name" value="Nucleoside_diP_kinase_AS"/>
</dbReference>
<dbReference type="InterPro" id="IPR001564">
    <property type="entry name" value="Nucleoside_diP_kinase"/>
</dbReference>
<dbReference type="CDD" id="cd04413">
    <property type="entry name" value="NDPk_I"/>
    <property type="match status" value="1"/>
</dbReference>
<comment type="catalytic activity">
    <reaction evidence="10">
        <text>a ribonucleoside 5'-diphosphate + ATP = a ribonucleoside 5'-triphosphate + ADP</text>
        <dbReference type="Rhea" id="RHEA:18113"/>
        <dbReference type="ChEBI" id="CHEBI:30616"/>
        <dbReference type="ChEBI" id="CHEBI:57930"/>
        <dbReference type="ChEBI" id="CHEBI:61557"/>
        <dbReference type="ChEBI" id="CHEBI:456216"/>
        <dbReference type="EC" id="2.7.4.6"/>
    </reaction>
</comment>
<evidence type="ECO:0000256" key="8">
    <source>
        <dbReference type="ARBA" id="ARBA00024802"/>
    </source>
</evidence>
<comment type="caution">
    <text evidence="15">The sequence shown here is derived from an EMBL/GenBank/DDBJ whole genome shotgun (WGS) entry which is preliminary data.</text>
</comment>
<feature type="binding site" evidence="10 11">
    <location>
        <position position="64"/>
    </location>
    <ligand>
        <name>ATP</name>
        <dbReference type="ChEBI" id="CHEBI:30616"/>
    </ligand>
</feature>
<dbReference type="RefSeq" id="WP_242016992.1">
    <property type="nucleotide sequence ID" value="NZ_JAMPKM010000004.1"/>
</dbReference>
<evidence type="ECO:0000256" key="5">
    <source>
        <dbReference type="ARBA" id="ARBA00022777"/>
    </source>
</evidence>
<organism evidence="15 16">
    <name type="scientific">Trichocoleus desertorum GB2-A4</name>
    <dbReference type="NCBI Taxonomy" id="2933944"/>
    <lineage>
        <taxon>Bacteria</taxon>
        <taxon>Bacillati</taxon>
        <taxon>Cyanobacteriota</taxon>
        <taxon>Cyanophyceae</taxon>
        <taxon>Leptolyngbyales</taxon>
        <taxon>Trichocoleusaceae</taxon>
        <taxon>Trichocoleus</taxon>
    </lineage>
</organism>
<evidence type="ECO:0000256" key="10">
    <source>
        <dbReference type="HAMAP-Rule" id="MF_00451"/>
    </source>
</evidence>
<gene>
    <name evidence="10 15" type="primary">ndk</name>
    <name evidence="15" type="ORF">NC998_09280</name>
</gene>
<dbReference type="PROSITE" id="PS51374">
    <property type="entry name" value="NDPK_LIKE"/>
    <property type="match status" value="1"/>
</dbReference>
<dbReference type="PRINTS" id="PR01243">
    <property type="entry name" value="NUCDPKINASE"/>
</dbReference>
<name>A0ABV0J693_9CYAN</name>
<evidence type="ECO:0000256" key="9">
    <source>
        <dbReference type="ARBA" id="ARBA00047945"/>
    </source>
</evidence>
<dbReference type="PROSITE" id="PS00469">
    <property type="entry name" value="NDPK"/>
    <property type="match status" value="1"/>
</dbReference>
<feature type="binding site" evidence="10 11">
    <location>
        <position position="92"/>
    </location>
    <ligand>
        <name>ATP</name>
        <dbReference type="ChEBI" id="CHEBI:30616"/>
    </ligand>
</feature>
<evidence type="ECO:0000313" key="15">
    <source>
        <dbReference type="EMBL" id="MEP0817288.1"/>
    </source>
</evidence>
<dbReference type="Proteomes" id="UP001464891">
    <property type="component" value="Unassembled WGS sequence"/>
</dbReference>
<keyword evidence="4 10" id="KW-0547">Nucleotide-binding</keyword>
<dbReference type="EC" id="2.7.4.6" evidence="10 13"/>
<dbReference type="SMART" id="SM00562">
    <property type="entry name" value="NDK"/>
    <property type="match status" value="1"/>
</dbReference>
<dbReference type="Pfam" id="PF00334">
    <property type="entry name" value="NDK"/>
    <property type="match status" value="1"/>
</dbReference>
<comment type="catalytic activity">
    <reaction evidence="10 13">
        <text>a 2'-deoxyribonucleoside 5'-diphosphate + ATP = a 2'-deoxyribonucleoside 5'-triphosphate + ADP</text>
        <dbReference type="Rhea" id="RHEA:44640"/>
        <dbReference type="ChEBI" id="CHEBI:30616"/>
        <dbReference type="ChEBI" id="CHEBI:61560"/>
        <dbReference type="ChEBI" id="CHEBI:73316"/>
        <dbReference type="ChEBI" id="CHEBI:456216"/>
        <dbReference type="EC" id="2.7.4.6"/>
    </reaction>
</comment>
<evidence type="ECO:0000256" key="4">
    <source>
        <dbReference type="ARBA" id="ARBA00022741"/>
    </source>
</evidence>
<keyword evidence="5 10" id="KW-0418">Kinase</keyword>
<reference evidence="15 16" key="1">
    <citation type="submission" date="2022-04" db="EMBL/GenBank/DDBJ databases">
        <title>Positive selection, recombination, and allopatry shape intraspecific diversity of widespread and dominant cyanobacteria.</title>
        <authorList>
            <person name="Wei J."/>
            <person name="Shu W."/>
            <person name="Hu C."/>
        </authorList>
    </citation>
    <scope>NUCLEOTIDE SEQUENCE [LARGE SCALE GENOMIC DNA]</scope>
    <source>
        <strain evidence="15 16">GB2-A4</strain>
    </source>
</reference>
<comment type="similarity">
    <text evidence="2 10 11 12">Belongs to the NDK family.</text>
</comment>
<evidence type="ECO:0000259" key="14">
    <source>
        <dbReference type="SMART" id="SM00562"/>
    </source>
</evidence>
<comment type="subunit">
    <text evidence="10">Homotetramer.</text>
</comment>